<comment type="caution">
    <text evidence="2">The sequence shown here is derived from an EMBL/GenBank/DDBJ whole genome shotgun (WGS) entry which is preliminary data.</text>
</comment>
<accession>A0ABD5QL58</accession>
<dbReference type="AlphaFoldDB" id="A0ABD5QL58"/>
<dbReference type="EMBL" id="JBHSJG010000076">
    <property type="protein sequence ID" value="MFC4990523.1"/>
    <property type="molecule type" value="Genomic_DNA"/>
</dbReference>
<evidence type="ECO:0000313" key="2">
    <source>
        <dbReference type="EMBL" id="MFC4990523.1"/>
    </source>
</evidence>
<feature type="compositionally biased region" description="Polar residues" evidence="1">
    <location>
        <begin position="119"/>
        <end position="131"/>
    </location>
</feature>
<dbReference type="PROSITE" id="PS51257">
    <property type="entry name" value="PROKAR_LIPOPROTEIN"/>
    <property type="match status" value="1"/>
</dbReference>
<dbReference type="Proteomes" id="UP001595925">
    <property type="component" value="Unassembled WGS sequence"/>
</dbReference>
<keyword evidence="3" id="KW-1185">Reference proteome</keyword>
<organism evidence="2 3">
    <name type="scientific">Saliphagus infecundisoli</name>
    <dbReference type="NCBI Taxonomy" id="1849069"/>
    <lineage>
        <taxon>Archaea</taxon>
        <taxon>Methanobacteriati</taxon>
        <taxon>Methanobacteriota</taxon>
        <taxon>Stenosarchaea group</taxon>
        <taxon>Halobacteria</taxon>
        <taxon>Halobacteriales</taxon>
        <taxon>Natrialbaceae</taxon>
        <taxon>Saliphagus</taxon>
    </lineage>
</organism>
<proteinExistence type="predicted"/>
<reference evidence="2 3" key="1">
    <citation type="journal article" date="2019" name="Int. J. Syst. Evol. Microbiol.">
        <title>The Global Catalogue of Microorganisms (GCM) 10K type strain sequencing project: providing services to taxonomists for standard genome sequencing and annotation.</title>
        <authorList>
            <consortium name="The Broad Institute Genomics Platform"/>
            <consortium name="The Broad Institute Genome Sequencing Center for Infectious Disease"/>
            <person name="Wu L."/>
            <person name="Ma J."/>
        </authorList>
    </citation>
    <scope>NUCLEOTIDE SEQUENCE [LARGE SCALE GENOMIC DNA]</scope>
    <source>
        <strain evidence="2 3">CGMCC 1.15824</strain>
    </source>
</reference>
<evidence type="ECO:0000313" key="3">
    <source>
        <dbReference type="Proteomes" id="UP001595925"/>
    </source>
</evidence>
<feature type="compositionally biased region" description="Basic and acidic residues" evidence="1">
    <location>
        <begin position="141"/>
        <end position="152"/>
    </location>
</feature>
<protein>
    <submittedName>
        <fullName evidence="2">Uncharacterized protein</fullName>
    </submittedName>
</protein>
<feature type="compositionally biased region" description="Polar residues" evidence="1">
    <location>
        <begin position="54"/>
        <end position="98"/>
    </location>
</feature>
<sequence>MKRRALLVAGVGVLGGCLQNGAENTQGSDGTGQGEDENRTSQETESNGTDDESNSNATDQSDTSNGTNQDNVSNGTTEEPESNVTDQGNTSNGTGQDDPTNRSDHTTESTETEQTDTSNGTTQDNATNGSAQEEDGNGTDQDDHNRESRTYEVEAETSPESPIHHEFDVTQPDIHSPDSPLTLTVSISNTTDETITYADERSIVGSYLTSREFRLVPEGKHEYDFDEEKRAWHATKAIGYGDTIMSGELEPNGTRSQNIVLIRDLLEEFPDRIPSEFEFATEFGAEEKEGEDTMVPDLEYQLAFDITSVS</sequence>
<gene>
    <name evidence="2" type="ORF">ACFPFO_22810</name>
</gene>
<feature type="region of interest" description="Disordered" evidence="1">
    <location>
        <begin position="15"/>
        <end position="167"/>
    </location>
</feature>
<evidence type="ECO:0000256" key="1">
    <source>
        <dbReference type="SAM" id="MobiDB-lite"/>
    </source>
</evidence>
<feature type="compositionally biased region" description="Basic and acidic residues" evidence="1">
    <location>
        <begin position="99"/>
        <end position="108"/>
    </location>
</feature>
<dbReference type="RefSeq" id="WP_224830338.1">
    <property type="nucleotide sequence ID" value="NZ_JAIVEF010000044.1"/>
</dbReference>
<name>A0ABD5QL58_9EURY</name>